<dbReference type="Proteomes" id="UP001271007">
    <property type="component" value="Unassembled WGS sequence"/>
</dbReference>
<feature type="compositionally biased region" description="Basic and acidic residues" evidence="1">
    <location>
        <begin position="76"/>
        <end position="138"/>
    </location>
</feature>
<feature type="region of interest" description="Disordered" evidence="1">
    <location>
        <begin position="1"/>
        <end position="162"/>
    </location>
</feature>
<evidence type="ECO:0000313" key="3">
    <source>
        <dbReference type="Proteomes" id="UP001271007"/>
    </source>
</evidence>
<feature type="compositionally biased region" description="Polar residues" evidence="1">
    <location>
        <begin position="1"/>
        <end position="10"/>
    </location>
</feature>
<reference evidence="2" key="1">
    <citation type="submission" date="2023-04" db="EMBL/GenBank/DDBJ databases">
        <title>Black Yeasts Isolated from many extreme environments.</title>
        <authorList>
            <person name="Coleine C."/>
            <person name="Stajich J.E."/>
            <person name="Selbmann L."/>
        </authorList>
    </citation>
    <scope>NUCLEOTIDE SEQUENCE</scope>
    <source>
        <strain evidence="2">CCFEE 5312</strain>
    </source>
</reference>
<dbReference type="AlphaFoldDB" id="A0AAJ0DMB6"/>
<feature type="compositionally biased region" description="Basic and acidic residues" evidence="1">
    <location>
        <begin position="34"/>
        <end position="52"/>
    </location>
</feature>
<organism evidence="2 3">
    <name type="scientific">Extremus antarcticus</name>
    <dbReference type="NCBI Taxonomy" id="702011"/>
    <lineage>
        <taxon>Eukaryota</taxon>
        <taxon>Fungi</taxon>
        <taxon>Dikarya</taxon>
        <taxon>Ascomycota</taxon>
        <taxon>Pezizomycotina</taxon>
        <taxon>Dothideomycetes</taxon>
        <taxon>Dothideomycetidae</taxon>
        <taxon>Mycosphaerellales</taxon>
        <taxon>Extremaceae</taxon>
        <taxon>Extremus</taxon>
    </lineage>
</organism>
<protein>
    <submittedName>
        <fullName evidence="2">Uncharacterized protein</fullName>
    </submittedName>
</protein>
<feature type="compositionally biased region" description="Polar residues" evidence="1">
    <location>
        <begin position="139"/>
        <end position="153"/>
    </location>
</feature>
<comment type="caution">
    <text evidence="2">The sequence shown here is derived from an EMBL/GenBank/DDBJ whole genome shotgun (WGS) entry which is preliminary data.</text>
</comment>
<keyword evidence="3" id="KW-1185">Reference proteome</keyword>
<feature type="compositionally biased region" description="Polar residues" evidence="1">
    <location>
        <begin position="53"/>
        <end position="69"/>
    </location>
</feature>
<sequence length="162" mass="18411">MLQDVLQNHPGSAAEDIDRETHWSGGHQHRIGFKNRDDRQPGITHHDDEHPEATQTQTNGISRTTNGKSASIGKLVDFRDIVSKDRDRDASNPEERPTGWRDVFDYTEEWIKNTERWPANVKREQQQAQKDEEAKDSKSQTADNQFTGTNGVESGQDGEEAE</sequence>
<gene>
    <name evidence="2" type="ORF">LTR09_006046</name>
</gene>
<dbReference type="EMBL" id="JAWDJX010000018">
    <property type="protein sequence ID" value="KAK3052982.1"/>
    <property type="molecule type" value="Genomic_DNA"/>
</dbReference>
<proteinExistence type="predicted"/>
<accession>A0AAJ0DMB6</accession>
<name>A0AAJ0DMB6_9PEZI</name>
<evidence type="ECO:0000313" key="2">
    <source>
        <dbReference type="EMBL" id="KAK3052982.1"/>
    </source>
</evidence>
<evidence type="ECO:0000256" key="1">
    <source>
        <dbReference type="SAM" id="MobiDB-lite"/>
    </source>
</evidence>